<dbReference type="EMBL" id="BLXT01004330">
    <property type="protein sequence ID" value="GFO11790.1"/>
    <property type="molecule type" value="Genomic_DNA"/>
</dbReference>
<organism evidence="1 2">
    <name type="scientific">Plakobranchus ocellatus</name>
    <dbReference type="NCBI Taxonomy" id="259542"/>
    <lineage>
        <taxon>Eukaryota</taxon>
        <taxon>Metazoa</taxon>
        <taxon>Spiralia</taxon>
        <taxon>Lophotrochozoa</taxon>
        <taxon>Mollusca</taxon>
        <taxon>Gastropoda</taxon>
        <taxon>Heterobranchia</taxon>
        <taxon>Euthyneura</taxon>
        <taxon>Panpulmonata</taxon>
        <taxon>Sacoglossa</taxon>
        <taxon>Placobranchoidea</taxon>
        <taxon>Plakobranchidae</taxon>
        <taxon>Plakobranchus</taxon>
    </lineage>
</organism>
<proteinExistence type="predicted"/>
<gene>
    <name evidence="1" type="ORF">PoB_003829500</name>
</gene>
<accession>A0AAV4AY97</accession>
<evidence type="ECO:0000313" key="1">
    <source>
        <dbReference type="EMBL" id="GFO11790.1"/>
    </source>
</evidence>
<evidence type="ECO:0000313" key="2">
    <source>
        <dbReference type="Proteomes" id="UP000735302"/>
    </source>
</evidence>
<name>A0AAV4AY97_9GAST</name>
<dbReference type="AlphaFoldDB" id="A0AAV4AY97"/>
<sequence length="118" mass="13748">MQREKKKENDDEPTPFLHPRAVHAHYMITMSVLAAQVSFFLTNGVRHRLRCIYLCIGPRRVLTKSDPYNMLCLMLKNRHTTRPDRFSSIAYAAFLCSLPRLVYTSNLTNTVRSDRCTE</sequence>
<dbReference type="Proteomes" id="UP000735302">
    <property type="component" value="Unassembled WGS sequence"/>
</dbReference>
<protein>
    <submittedName>
        <fullName evidence="1">Uncharacterized protein</fullName>
    </submittedName>
</protein>
<comment type="caution">
    <text evidence="1">The sequence shown here is derived from an EMBL/GenBank/DDBJ whole genome shotgun (WGS) entry which is preliminary data.</text>
</comment>
<reference evidence="1 2" key="1">
    <citation type="journal article" date="2021" name="Elife">
        <title>Chloroplast acquisition without the gene transfer in kleptoplastic sea slugs, Plakobranchus ocellatus.</title>
        <authorList>
            <person name="Maeda T."/>
            <person name="Takahashi S."/>
            <person name="Yoshida T."/>
            <person name="Shimamura S."/>
            <person name="Takaki Y."/>
            <person name="Nagai Y."/>
            <person name="Toyoda A."/>
            <person name="Suzuki Y."/>
            <person name="Arimoto A."/>
            <person name="Ishii H."/>
            <person name="Satoh N."/>
            <person name="Nishiyama T."/>
            <person name="Hasebe M."/>
            <person name="Maruyama T."/>
            <person name="Minagawa J."/>
            <person name="Obokata J."/>
            <person name="Shigenobu S."/>
        </authorList>
    </citation>
    <scope>NUCLEOTIDE SEQUENCE [LARGE SCALE GENOMIC DNA]</scope>
</reference>
<keyword evidence="2" id="KW-1185">Reference proteome</keyword>